<evidence type="ECO:0000256" key="3">
    <source>
        <dbReference type="ARBA" id="ARBA00022833"/>
    </source>
</evidence>
<dbReference type="Proteomes" id="UP001314205">
    <property type="component" value="Unassembled WGS sequence"/>
</dbReference>
<dbReference type="InterPro" id="IPR001965">
    <property type="entry name" value="Znf_PHD"/>
</dbReference>
<evidence type="ECO:0000256" key="2">
    <source>
        <dbReference type="ARBA" id="ARBA00022771"/>
    </source>
</evidence>
<keyword evidence="1" id="KW-0479">Metal-binding</keyword>
<dbReference type="InterPro" id="IPR011011">
    <property type="entry name" value="Znf_FYVE_PHD"/>
</dbReference>
<keyword evidence="7" id="KW-1185">Reference proteome</keyword>
<dbReference type="Gene3D" id="3.30.40.10">
    <property type="entry name" value="Zinc/RING finger domain, C3HC4 (zinc finger)"/>
    <property type="match status" value="1"/>
</dbReference>
<sequence length="328" mass="37741">MTSKCNGCMQTLTKKKELSCTHCPKKYHYACLNISEINFRKTSNKFLKSFKCPACVTTEKKVDNSNTPAKSHLSSPDSDTCKNDKFMLEDLESFLDKRLFDFKNAIIAEIKNTIVSELNNNMKEISQELRSIADSHSNLQTEHYKLNEEYMTLKNNVINLEEYLNDLRCQISRQQQWSRQQNIEVLGVPEVKNENPKDIIIKICNHAGVPLNEQDINFANRVQPLNRIEGRPRVIVAKLRQRCLKDNVISGLKKSKGISTKDIGLTGESKVNDHLTPENKALYKKRKLKATELAYKFVWTKNCQIFTRKNEKSPVISITSEKDLLKIV</sequence>
<dbReference type="InterPro" id="IPR013083">
    <property type="entry name" value="Znf_RING/FYVE/PHD"/>
</dbReference>
<dbReference type="Pfam" id="PF25298">
    <property type="entry name" value="Baculo_FP_2nd"/>
    <property type="match status" value="1"/>
</dbReference>
<keyword evidence="2" id="KW-0863">Zinc-finger</keyword>
<evidence type="ECO:0000313" key="7">
    <source>
        <dbReference type="Proteomes" id="UP001314205"/>
    </source>
</evidence>
<dbReference type="SMART" id="SM00249">
    <property type="entry name" value="PHD"/>
    <property type="match status" value="1"/>
</dbReference>
<accession>A0AAV1M8D9</accession>
<dbReference type="AlphaFoldDB" id="A0AAV1M8D9"/>
<evidence type="ECO:0000256" key="4">
    <source>
        <dbReference type="SAM" id="Coils"/>
    </source>
</evidence>
<feature type="domain" description="Zinc finger PHD-type" evidence="5">
    <location>
        <begin position="4"/>
        <end position="56"/>
    </location>
</feature>
<dbReference type="PROSITE" id="PS01359">
    <property type="entry name" value="ZF_PHD_1"/>
    <property type="match status" value="1"/>
</dbReference>
<proteinExistence type="predicted"/>
<dbReference type="EMBL" id="CAVLGL010000159">
    <property type="protein sequence ID" value="CAK1603921.1"/>
    <property type="molecule type" value="Genomic_DNA"/>
</dbReference>
<protein>
    <recommendedName>
        <fullName evidence="5">Zinc finger PHD-type domain-containing protein</fullName>
    </recommendedName>
</protein>
<name>A0AAV1M8D9_9NEOP</name>
<keyword evidence="3" id="KW-0862">Zinc</keyword>
<organism evidence="6 7">
    <name type="scientific">Parnassius mnemosyne</name>
    <name type="common">clouded apollo</name>
    <dbReference type="NCBI Taxonomy" id="213953"/>
    <lineage>
        <taxon>Eukaryota</taxon>
        <taxon>Metazoa</taxon>
        <taxon>Ecdysozoa</taxon>
        <taxon>Arthropoda</taxon>
        <taxon>Hexapoda</taxon>
        <taxon>Insecta</taxon>
        <taxon>Pterygota</taxon>
        <taxon>Neoptera</taxon>
        <taxon>Endopterygota</taxon>
        <taxon>Lepidoptera</taxon>
        <taxon>Glossata</taxon>
        <taxon>Ditrysia</taxon>
        <taxon>Papilionoidea</taxon>
        <taxon>Papilionidae</taxon>
        <taxon>Parnassiinae</taxon>
        <taxon>Parnassini</taxon>
        <taxon>Parnassius</taxon>
        <taxon>Driopa</taxon>
    </lineage>
</organism>
<evidence type="ECO:0000313" key="6">
    <source>
        <dbReference type="EMBL" id="CAK1603921.1"/>
    </source>
</evidence>
<comment type="caution">
    <text evidence="6">The sequence shown here is derived from an EMBL/GenBank/DDBJ whole genome shotgun (WGS) entry which is preliminary data.</text>
</comment>
<dbReference type="CDD" id="cd15489">
    <property type="entry name" value="PHD_SF"/>
    <property type="match status" value="1"/>
</dbReference>
<dbReference type="InterPro" id="IPR057251">
    <property type="entry name" value="FP_C"/>
</dbReference>
<keyword evidence="4" id="KW-0175">Coiled coil</keyword>
<evidence type="ECO:0000259" key="5">
    <source>
        <dbReference type="SMART" id="SM00249"/>
    </source>
</evidence>
<feature type="coiled-coil region" evidence="4">
    <location>
        <begin position="115"/>
        <end position="170"/>
    </location>
</feature>
<dbReference type="InterPro" id="IPR019786">
    <property type="entry name" value="Zinc_finger_PHD-type_CS"/>
</dbReference>
<evidence type="ECO:0000256" key="1">
    <source>
        <dbReference type="ARBA" id="ARBA00022723"/>
    </source>
</evidence>
<gene>
    <name evidence="6" type="ORF">PARMNEM_LOCUS22220</name>
</gene>
<reference evidence="6 7" key="1">
    <citation type="submission" date="2023-11" db="EMBL/GenBank/DDBJ databases">
        <authorList>
            <person name="Hedman E."/>
            <person name="Englund M."/>
            <person name="Stromberg M."/>
            <person name="Nyberg Akerstrom W."/>
            <person name="Nylinder S."/>
            <person name="Jareborg N."/>
            <person name="Kallberg Y."/>
            <person name="Kronander E."/>
        </authorList>
    </citation>
    <scope>NUCLEOTIDE SEQUENCE [LARGE SCALE GENOMIC DNA]</scope>
</reference>
<dbReference type="GO" id="GO:0008270">
    <property type="term" value="F:zinc ion binding"/>
    <property type="evidence" value="ECO:0007669"/>
    <property type="project" value="UniProtKB-KW"/>
</dbReference>
<dbReference type="SUPFAM" id="SSF57903">
    <property type="entry name" value="FYVE/PHD zinc finger"/>
    <property type="match status" value="1"/>
</dbReference>